<feature type="compositionally biased region" description="Polar residues" evidence="1">
    <location>
        <begin position="535"/>
        <end position="566"/>
    </location>
</feature>
<name>A0A165DAY1_9APHY</name>
<feature type="compositionally biased region" description="Acidic residues" evidence="1">
    <location>
        <begin position="836"/>
        <end position="846"/>
    </location>
</feature>
<reference evidence="3 4" key="1">
    <citation type="journal article" date="2016" name="Mol. Biol. Evol.">
        <title>Comparative Genomics of Early-Diverging Mushroom-Forming Fungi Provides Insights into the Origins of Lignocellulose Decay Capabilities.</title>
        <authorList>
            <person name="Nagy L.G."/>
            <person name="Riley R."/>
            <person name="Tritt A."/>
            <person name="Adam C."/>
            <person name="Daum C."/>
            <person name="Floudas D."/>
            <person name="Sun H."/>
            <person name="Yadav J.S."/>
            <person name="Pangilinan J."/>
            <person name="Larsson K.H."/>
            <person name="Matsuura K."/>
            <person name="Barry K."/>
            <person name="Labutti K."/>
            <person name="Kuo R."/>
            <person name="Ohm R.A."/>
            <person name="Bhattacharya S.S."/>
            <person name="Shirouzu T."/>
            <person name="Yoshinaga Y."/>
            <person name="Martin F.M."/>
            <person name="Grigoriev I.V."/>
            <person name="Hibbett D.S."/>
        </authorList>
    </citation>
    <scope>NUCLEOTIDE SEQUENCE [LARGE SCALE GENOMIC DNA]</scope>
    <source>
        <strain evidence="3 4">93-53</strain>
    </source>
</reference>
<feature type="compositionally biased region" description="Basic and acidic residues" evidence="1">
    <location>
        <begin position="375"/>
        <end position="393"/>
    </location>
</feature>
<feature type="compositionally biased region" description="Polar residues" evidence="1">
    <location>
        <begin position="425"/>
        <end position="437"/>
    </location>
</feature>
<feature type="region of interest" description="Disordered" evidence="1">
    <location>
        <begin position="829"/>
        <end position="849"/>
    </location>
</feature>
<dbReference type="OrthoDB" id="5592585at2759"/>
<dbReference type="AlphaFoldDB" id="A0A165DAY1"/>
<feature type="compositionally biased region" description="Polar residues" evidence="1">
    <location>
        <begin position="945"/>
        <end position="955"/>
    </location>
</feature>
<protein>
    <recommendedName>
        <fullName evidence="2">Fungal-type protein kinase domain-containing protein</fullName>
    </recommendedName>
</protein>
<dbReference type="GeneID" id="63822825"/>
<dbReference type="RefSeq" id="XP_040762199.1">
    <property type="nucleotide sequence ID" value="XM_040905796.1"/>
</dbReference>
<dbReference type="PANTHER" id="PTHR38248:SF2">
    <property type="entry name" value="FUNK1 11"/>
    <property type="match status" value="1"/>
</dbReference>
<dbReference type="SUPFAM" id="SSF56112">
    <property type="entry name" value="Protein kinase-like (PK-like)"/>
    <property type="match status" value="1"/>
</dbReference>
<feature type="compositionally biased region" description="Basic and acidic residues" evidence="1">
    <location>
        <begin position="1100"/>
        <end position="1110"/>
    </location>
</feature>
<dbReference type="InParanoid" id="A0A165DAY1"/>
<feature type="region of interest" description="Disordered" evidence="1">
    <location>
        <begin position="909"/>
        <end position="1110"/>
    </location>
</feature>
<dbReference type="Pfam" id="PF17667">
    <property type="entry name" value="Pkinase_fungal"/>
    <property type="match status" value="1"/>
</dbReference>
<dbReference type="EMBL" id="KV427636">
    <property type="protein sequence ID" value="KZT04459.1"/>
    <property type="molecule type" value="Genomic_DNA"/>
</dbReference>
<dbReference type="Proteomes" id="UP000076871">
    <property type="component" value="Unassembled WGS sequence"/>
</dbReference>
<feature type="region of interest" description="Disordered" evidence="1">
    <location>
        <begin position="375"/>
        <end position="582"/>
    </location>
</feature>
<dbReference type="InterPro" id="IPR040976">
    <property type="entry name" value="Pkinase_fungal"/>
</dbReference>
<evidence type="ECO:0000259" key="2">
    <source>
        <dbReference type="Pfam" id="PF17667"/>
    </source>
</evidence>
<feature type="domain" description="Fungal-type protein kinase" evidence="2">
    <location>
        <begin position="147"/>
        <end position="716"/>
    </location>
</feature>
<evidence type="ECO:0000313" key="3">
    <source>
        <dbReference type="EMBL" id="KZT04459.1"/>
    </source>
</evidence>
<sequence length="1110" mass="122647">MDAEGKLCFMDAKEFRKVFDIKSRSKNQPNSSDKKPILRDMFKNVYTPGLPQEAGGTTVKRSWTERQMYRAFINVVAKNKLCPEYKFTLSANKGDKDDPTKQRVDVAMFKGKAPKDGAPHWDEQALWVEFKRDDVADPFKGNTLAPKSTKREDTWAQLITYAARIFETQHRTHLYSVLICGPTAYIMRWDRSGVIVTEGFNYIKEDELLADFLSSFVCMSPAQQGYDTTVEPVEPGSADYKAMDNAVETCKDTLDYVKGYFKASLVGGARRWRVRVEGYEQPFLIGNPHFRSWGVFGRGTKGFVAYEAKKEKFFWLKDTWRIDLDGMEKEGKIILELEEAGVENIPTVVCHEDVLHEINGERIAQSTLAHEYLRKAHQEARKERKAKTVETKRRLGRAAAGNKAKRSSKQPHSEAKKSKGRKQANEASSTGSGTSVIDGSARSDEQERVVGQSSDGDGEENGASTSGATRAQQQARSGSPHADEAANDGDSTVEEAAQSPITGQEAAHPFTSKDDVSQHSTPAKGLVESPAIEQPQAQSSSLTSEDGGTGGQNLSNVASSSSQKQISAEDEDPDTTPVGAEPLLRSYTHYRLVEEEVGMRLEEFDNGFQLTTTVTDALEAHSQAVSKASRIHRDVSPNNIVVIFYKTATEGKFLRRGILCDWEFSKRIEDDPTLEQRRQINRTGTWQFQSAIVLLQPAKSVEIADELEAFFYVLLYCSLRYIHNTCRDLVRYMSNLFDLAVFSNDDYWCPILKYHTVAAGELIWLAKEIHFLSAGVASGGTADKQPLNAIFSTLLNWFKARYVVAEADGTLAPPEYLIRAAHDELVASQTSARDSDVEESEEDDETSQLQTLFGRKVGQRDLFADDHVEQEQLDDATSVVERKRAVNLESHDPMLNLLARAISKQKWPAKDGAGDQLPGHTHGKILQADDPDAIATRTRQRKRNANASIDENGSNDIDERPAKRQRKIPALQLNRASASRGTKRGASDDDNSDGPFKPPAKRVRTLRTAAPASQLHVAPAASGSSTSRPRPASKPSSRTRKTDISMSPPLVPAPSRGSANAPVASGSRPSRSRAAQDQSSTDEAADGAINVGTRRSGRLSAKDKGKARAY</sequence>
<organism evidence="3 4">
    <name type="scientific">Laetiporus sulphureus 93-53</name>
    <dbReference type="NCBI Taxonomy" id="1314785"/>
    <lineage>
        <taxon>Eukaryota</taxon>
        <taxon>Fungi</taxon>
        <taxon>Dikarya</taxon>
        <taxon>Basidiomycota</taxon>
        <taxon>Agaricomycotina</taxon>
        <taxon>Agaricomycetes</taxon>
        <taxon>Polyporales</taxon>
        <taxon>Laetiporus</taxon>
    </lineage>
</organism>
<proteinExistence type="predicted"/>
<dbReference type="Gene3D" id="1.10.510.10">
    <property type="entry name" value="Transferase(Phosphotransferase) domain 1"/>
    <property type="match status" value="1"/>
</dbReference>
<feature type="compositionally biased region" description="Low complexity" evidence="1">
    <location>
        <begin position="1061"/>
        <end position="1075"/>
    </location>
</feature>
<gene>
    <name evidence="3" type="ORF">LAESUDRAFT_682627</name>
</gene>
<dbReference type="InterPro" id="IPR011009">
    <property type="entry name" value="Kinase-like_dom_sf"/>
</dbReference>
<evidence type="ECO:0000313" key="4">
    <source>
        <dbReference type="Proteomes" id="UP000076871"/>
    </source>
</evidence>
<feature type="compositionally biased region" description="Polar residues" evidence="1">
    <location>
        <begin position="462"/>
        <end position="477"/>
    </location>
</feature>
<evidence type="ECO:0000256" key="1">
    <source>
        <dbReference type="SAM" id="MobiDB-lite"/>
    </source>
</evidence>
<keyword evidence="4" id="KW-1185">Reference proteome</keyword>
<feature type="compositionally biased region" description="Low complexity" evidence="1">
    <location>
        <begin position="1024"/>
        <end position="1036"/>
    </location>
</feature>
<accession>A0A165DAY1</accession>
<dbReference type="PANTHER" id="PTHR38248">
    <property type="entry name" value="FUNK1 6"/>
    <property type="match status" value="1"/>
</dbReference>